<dbReference type="InterPro" id="IPR021244">
    <property type="entry name" value="DUF2802"/>
</dbReference>
<name>A0A557QYB2_9RHOO</name>
<protein>
    <submittedName>
        <fullName evidence="1">DUF2802 domain-containing protein</fullName>
    </submittedName>
</protein>
<evidence type="ECO:0000313" key="3">
    <source>
        <dbReference type="Proteomes" id="UP000318349"/>
    </source>
</evidence>
<evidence type="ECO:0000313" key="2">
    <source>
        <dbReference type="EMBL" id="TVO78270.1"/>
    </source>
</evidence>
<dbReference type="EMBL" id="VMNK01000006">
    <property type="protein sequence ID" value="TVO57898.1"/>
    <property type="molecule type" value="Genomic_DNA"/>
</dbReference>
<dbReference type="EMBL" id="VMNI01000006">
    <property type="protein sequence ID" value="TVO78270.1"/>
    <property type="molecule type" value="Genomic_DNA"/>
</dbReference>
<evidence type="ECO:0000313" key="4">
    <source>
        <dbReference type="Proteomes" id="UP000319502"/>
    </source>
</evidence>
<comment type="caution">
    <text evidence="1">The sequence shown here is derived from an EMBL/GenBank/DDBJ whole genome shotgun (WGS) entry which is preliminary data.</text>
</comment>
<gene>
    <name evidence="2" type="ORF">FHP89_05895</name>
    <name evidence="1" type="ORF">FHP91_08195</name>
</gene>
<accession>A0A557QYB2</accession>
<dbReference type="Pfam" id="PF10975">
    <property type="entry name" value="DUF2802"/>
    <property type="match status" value="1"/>
</dbReference>
<proteinExistence type="predicted"/>
<sequence>MGVKDADTSADAGADVEAKAEALEDLAATRADIAADTAEDEVADDAVVALSRAAPDNAAADSFSLALEVRQLRRDAAQLRGEIDQLRAEQLVFRQSINEQAAQLDAARAAQRVSPLYGEALALVRRGMTAEDIAERCSISVAEAELVKSLGQDPAEGSEDAR</sequence>
<dbReference type="Proteomes" id="UP000318349">
    <property type="component" value="Unassembled WGS sequence"/>
</dbReference>
<dbReference type="Proteomes" id="UP000319502">
    <property type="component" value="Unassembled WGS sequence"/>
</dbReference>
<dbReference type="AlphaFoldDB" id="A0A557QYB2"/>
<evidence type="ECO:0000313" key="1">
    <source>
        <dbReference type="EMBL" id="TVO57898.1"/>
    </source>
</evidence>
<reference evidence="3 4" key="1">
    <citation type="submission" date="2019-07" db="EMBL/GenBank/DDBJ databases">
        <title>The pathways for chlorine oxyanion respiration interact through the shared metabolite chlorate.</title>
        <authorList>
            <person name="Barnum T.P."/>
            <person name="Cheng Y."/>
            <person name="Hill K.A."/>
            <person name="Lucas L.N."/>
            <person name="Carlson H.K."/>
            <person name="Coates J.D."/>
        </authorList>
    </citation>
    <scope>NUCLEOTIDE SEQUENCE [LARGE SCALE GENOMIC DNA]</scope>
    <source>
        <strain evidence="2 3">SFB-1</strain>
        <strain evidence="1 4">SFB-3</strain>
    </source>
</reference>
<organism evidence="1 4">
    <name type="scientific">Denitromonas halophila</name>
    <dbReference type="NCBI Taxonomy" id="1629404"/>
    <lineage>
        <taxon>Bacteria</taxon>
        <taxon>Pseudomonadati</taxon>
        <taxon>Pseudomonadota</taxon>
        <taxon>Betaproteobacteria</taxon>
        <taxon>Rhodocyclales</taxon>
        <taxon>Zoogloeaceae</taxon>
        <taxon>Denitromonas</taxon>
    </lineage>
</organism>
<keyword evidence="4" id="KW-1185">Reference proteome</keyword>
<dbReference type="OrthoDB" id="9182460at2"/>